<proteinExistence type="predicted"/>
<dbReference type="Pfam" id="PF23658">
    <property type="entry name" value="PDZ_CPAF_rel"/>
    <property type="match status" value="1"/>
</dbReference>
<evidence type="ECO:0000259" key="1">
    <source>
        <dbReference type="Pfam" id="PF23658"/>
    </source>
</evidence>
<sequence>MFFSQGSFAETGWEGCFSGGGRMQYIYPGPTTLFTFANGSSLILENTARILADFSDVANG</sequence>
<dbReference type="EMBL" id="UIGY01000081">
    <property type="protein sequence ID" value="SUZ10428.1"/>
    <property type="molecule type" value="Genomic_DNA"/>
</dbReference>
<protein>
    <submittedName>
        <fullName evidence="3">Bgt-353-2</fullName>
    </submittedName>
</protein>
<feature type="domain" description="CPAF-like PDZ" evidence="1">
    <location>
        <begin position="1"/>
        <end position="54"/>
    </location>
</feature>
<reference evidence="3" key="3">
    <citation type="submission" date="2018-07" db="EMBL/GenBank/DDBJ databases">
        <authorList>
            <person name="Quirk P.G."/>
            <person name="Krulwich T.A."/>
        </authorList>
    </citation>
    <scope>NUCLEOTIDE SEQUENCE</scope>
    <source>
        <strain evidence="3">96224</strain>
    </source>
</reference>
<name>A0A061HIL7_BLUGR</name>
<dbReference type="Proteomes" id="UP000053110">
    <property type="component" value="Unassembled WGS sequence"/>
</dbReference>
<dbReference type="OrthoDB" id="27214at2759"/>
<accession>A0A061HIL7</accession>
<dbReference type="HOGENOM" id="CLU_2941396_0_0_1"/>
<dbReference type="InterPro" id="IPR056186">
    <property type="entry name" value="PDZ_CPAF-rel"/>
</dbReference>
<evidence type="ECO:0000313" key="2">
    <source>
        <dbReference type="EMBL" id="EPQ64639.1"/>
    </source>
</evidence>
<evidence type="ECO:0000313" key="4">
    <source>
        <dbReference type="Proteomes" id="UP000053110"/>
    </source>
</evidence>
<gene>
    <name evidence="2" type="ORF">BGT96224_353B</name>
    <name evidence="3" type="ORF">BGT96224V2_LOCUS3591</name>
</gene>
<reference evidence="2" key="2">
    <citation type="submission" date="2013-01" db="EMBL/GenBank/DDBJ databases">
        <title>The wheat powdery mildew genome reveals unique evolution of an obligate biotroph.</title>
        <authorList>
            <person name="Oberhaensli S."/>
            <person name="Wicker T."/>
            <person name="Keller B."/>
        </authorList>
    </citation>
    <scope>NUCLEOTIDE SEQUENCE</scope>
    <source>
        <strain evidence="2">96224</strain>
    </source>
</reference>
<dbReference type="EMBL" id="KE375054">
    <property type="protein sequence ID" value="EPQ64639.1"/>
    <property type="molecule type" value="Genomic_DNA"/>
</dbReference>
<dbReference type="AlphaFoldDB" id="A0A061HIL7"/>
<reference evidence="4" key="1">
    <citation type="journal article" date="2013" name="Nat. Genet.">
        <title>The wheat powdery mildew genome shows the unique evolution of an obligate biotroph.</title>
        <authorList>
            <person name="Wicker T."/>
            <person name="Oberhaensli S."/>
            <person name="Parlange F."/>
            <person name="Buchmann J.P."/>
            <person name="Shatalina M."/>
            <person name="Roffler S."/>
            <person name="Ben-David R."/>
            <person name="Dolezel J."/>
            <person name="Simkova H."/>
            <person name="Schulze-Lefert P."/>
            <person name="Spanu P.D."/>
            <person name="Bruggmann R."/>
            <person name="Amselem J."/>
            <person name="Quesneville H."/>
            <person name="Ver Loren van Themaat E."/>
            <person name="Paape T."/>
            <person name="Shimizu K.K."/>
            <person name="Keller B."/>
        </authorList>
    </citation>
    <scope>NUCLEOTIDE SEQUENCE [LARGE SCALE GENOMIC DNA]</scope>
    <source>
        <strain evidence="4">96224</strain>
    </source>
</reference>
<organism evidence="3">
    <name type="scientific">Blumeria graminis f. sp. tritici 96224</name>
    <dbReference type="NCBI Taxonomy" id="1268274"/>
    <lineage>
        <taxon>Eukaryota</taxon>
        <taxon>Fungi</taxon>
        <taxon>Dikarya</taxon>
        <taxon>Ascomycota</taxon>
        <taxon>Pezizomycotina</taxon>
        <taxon>Leotiomycetes</taxon>
        <taxon>Erysiphales</taxon>
        <taxon>Erysiphaceae</taxon>
        <taxon>Blumeria</taxon>
    </lineage>
</organism>
<evidence type="ECO:0000313" key="3">
    <source>
        <dbReference type="EMBL" id="SUZ10428.1"/>
    </source>
</evidence>